<dbReference type="InterPro" id="IPR005079">
    <property type="entry name" value="Peptidase_C45_hydrolase"/>
</dbReference>
<gene>
    <name evidence="2" type="ORF">GCM10023116_01310</name>
</gene>
<evidence type="ECO:0000259" key="1">
    <source>
        <dbReference type="Pfam" id="PF03417"/>
    </source>
</evidence>
<comment type="caution">
    <text evidence="2">The sequence shown here is derived from an EMBL/GenBank/DDBJ whole genome shotgun (WGS) entry which is preliminary data.</text>
</comment>
<dbReference type="Gene3D" id="3.60.60.10">
    <property type="entry name" value="Penicillin V Acylase, Chain A"/>
    <property type="match status" value="1"/>
</dbReference>
<sequence>MISIFNLRLFSAFLLPVIGILPDTTHACTTFASTGSANADGGLLIAKNRDSLSAYQSVEVRQSISGNRYIGLFYNSHKRKPYPYIAAGVNQHGLAVVQNESASINNASHFNDGDQSAAIYTILENYRSVADVRQAKQKLFADGLANFLIIGDKHEAILVEVGPANGSYQILSAKENGNKLYHTNHYVLKEMEHFNKVFYPDSQLRFSAIKSQMSEAPSQLTMEGSYYNWVNSAKNGPNDSILRNVTLASWVNRITDDGATKLWIRVTSPKHKYQRYQLLLDQAFWNNPPSEIRPVALSAEGIVSYPVGSEDQYEYQGGEF</sequence>
<name>A0ABP8UX10_9GAMM</name>
<proteinExistence type="predicted"/>
<organism evidence="2 3">
    <name type="scientific">Kistimonas scapharcae</name>
    <dbReference type="NCBI Taxonomy" id="1036133"/>
    <lineage>
        <taxon>Bacteria</taxon>
        <taxon>Pseudomonadati</taxon>
        <taxon>Pseudomonadota</taxon>
        <taxon>Gammaproteobacteria</taxon>
        <taxon>Oceanospirillales</taxon>
        <taxon>Endozoicomonadaceae</taxon>
        <taxon>Kistimonas</taxon>
    </lineage>
</organism>
<feature type="domain" description="Peptidase C45 hydrolase" evidence="1">
    <location>
        <begin position="39"/>
        <end position="252"/>
    </location>
</feature>
<dbReference type="Proteomes" id="UP001500604">
    <property type="component" value="Unassembled WGS sequence"/>
</dbReference>
<dbReference type="Pfam" id="PF03417">
    <property type="entry name" value="AAT"/>
    <property type="match status" value="1"/>
</dbReference>
<evidence type="ECO:0000313" key="2">
    <source>
        <dbReference type="EMBL" id="GAA4647869.1"/>
    </source>
</evidence>
<dbReference type="EMBL" id="BAABFL010000007">
    <property type="protein sequence ID" value="GAA4647869.1"/>
    <property type="molecule type" value="Genomic_DNA"/>
</dbReference>
<protein>
    <recommendedName>
        <fullName evidence="1">Peptidase C45 hydrolase domain-containing protein</fullName>
    </recommendedName>
</protein>
<keyword evidence="3" id="KW-1185">Reference proteome</keyword>
<dbReference type="RefSeq" id="WP_345192792.1">
    <property type="nucleotide sequence ID" value="NZ_BAABFL010000007.1"/>
</dbReference>
<evidence type="ECO:0000313" key="3">
    <source>
        <dbReference type="Proteomes" id="UP001500604"/>
    </source>
</evidence>
<accession>A0ABP8UX10</accession>
<reference evidence="3" key="1">
    <citation type="journal article" date="2019" name="Int. J. Syst. Evol. Microbiol.">
        <title>The Global Catalogue of Microorganisms (GCM) 10K type strain sequencing project: providing services to taxonomists for standard genome sequencing and annotation.</title>
        <authorList>
            <consortium name="The Broad Institute Genomics Platform"/>
            <consortium name="The Broad Institute Genome Sequencing Center for Infectious Disease"/>
            <person name="Wu L."/>
            <person name="Ma J."/>
        </authorList>
    </citation>
    <scope>NUCLEOTIDE SEQUENCE [LARGE SCALE GENOMIC DNA]</scope>
    <source>
        <strain evidence="3">JCM 17805</strain>
    </source>
</reference>